<reference evidence="1 2" key="1">
    <citation type="submission" date="2021-01" db="EMBL/GenBank/DDBJ databases">
        <title>High-quality draft genome sequence data of six Lactiplantibacillus plantarum subsp. argentoratensis strains isolated from various Greek sourdoughs.</title>
        <authorList>
            <person name="Syrokou M.K."/>
            <person name="Paramithiotis S."/>
            <person name="Skandamis P.N."/>
            <person name="Drosinos E.H."/>
            <person name="Bosnea L."/>
            <person name="Mataragas M."/>
        </authorList>
    </citation>
    <scope>NUCLEOTIDE SEQUENCE [LARGE SCALE GENOMIC DNA]</scope>
    <source>
        <strain evidence="1 2">LQC 2520</strain>
    </source>
</reference>
<proteinExistence type="predicted"/>
<keyword evidence="2" id="KW-1185">Reference proteome</keyword>
<dbReference type="Proteomes" id="UP000694640">
    <property type="component" value="Unassembled WGS sequence"/>
</dbReference>
<sequence length="91" mass="10731">MYKNTEGHFSEWSQKHDDTLLRVAHRKSNFQRMDIFGNDWYAETTKTHRQIWVRVRDGKITDGGINSRPVPVMKDGMHKVSWYAKNGVKLP</sequence>
<accession>A0ABS5UED6</accession>
<name>A0ABS5UED6_9LACO</name>
<evidence type="ECO:0000313" key="1">
    <source>
        <dbReference type="EMBL" id="MBT1136885.1"/>
    </source>
</evidence>
<comment type="caution">
    <text evidence="1">The sequence shown here is derived from an EMBL/GenBank/DDBJ whole genome shotgun (WGS) entry which is preliminary data.</text>
</comment>
<evidence type="ECO:0000313" key="2">
    <source>
        <dbReference type="Proteomes" id="UP000694640"/>
    </source>
</evidence>
<protein>
    <submittedName>
        <fullName evidence="1">Uncharacterized protein</fullName>
    </submittedName>
</protein>
<organism evidence="1 2">
    <name type="scientific">Lactiplantibacillus argentoratensis</name>
    <dbReference type="NCBI Taxonomy" id="271881"/>
    <lineage>
        <taxon>Bacteria</taxon>
        <taxon>Bacillati</taxon>
        <taxon>Bacillota</taxon>
        <taxon>Bacilli</taxon>
        <taxon>Lactobacillales</taxon>
        <taxon>Lactobacillaceae</taxon>
        <taxon>Lactiplantibacillus</taxon>
    </lineage>
</organism>
<dbReference type="EMBL" id="JAEQMM010000003">
    <property type="protein sequence ID" value="MBT1136885.1"/>
    <property type="molecule type" value="Genomic_DNA"/>
</dbReference>
<gene>
    <name evidence="1" type="ORF">JKL17_01830</name>
</gene>